<keyword evidence="4 8" id="KW-0677">Repeat</keyword>
<comment type="subunit">
    <text evidence="7">Forms a heterodimer with the catalytic subunit Mettl1. Interacts with mei-P26 and weakly interacts with bgcn; required for the function or formation of the mei-P26-bgcn-bam-sxl complex. Interacts with nanos; may be involved in mei-P26-dependent derepression of the BMP signaling pathway. Interacts with Myc; the interaction may be mediated by mei-P26 and may be involved in the regulation of ribosome biogenesis.</text>
</comment>
<comment type="function">
    <text evidence="6">Required for the Mettl1-dependent formation of N(7)-methylguanine at position 46 (m7G46) in tRNA. In the Mettl1-wuho methyltransferase complex, it is required to stabilize and induce conformational changes of the catalytic subunit. Required for binding of nanos mRNA and repression of translation by the mei-P26-bgcn-bam-sxl complex. May cooperate with mei-P26 and nanos to derepress the BMP signaling pathway. May cooperate with mei-P26 to suppress expression of a subset of microRNAs. May cooperate with mei-P26 to regulate bam expression levels in germline cells during gametogenesis. Required to promote mitosis to meiosis transition during gametogenesis. May regulate germline cell division in part by regulating ribosome biogenesis.</text>
</comment>
<comment type="similarity">
    <text evidence="8">Belongs to the WD repeat TRM82 family.</text>
</comment>
<evidence type="ECO:0000256" key="5">
    <source>
        <dbReference type="ARBA" id="ARBA00023242"/>
    </source>
</evidence>
<dbReference type="PANTHER" id="PTHR16288">
    <property type="entry name" value="WD40 REPEAT PROTEIN 4"/>
    <property type="match status" value="1"/>
</dbReference>
<dbReference type="InterPro" id="IPR001680">
    <property type="entry name" value="WD40_rpt"/>
</dbReference>
<evidence type="ECO:0000256" key="9">
    <source>
        <dbReference type="PROSITE-ProRule" id="PRU00221"/>
    </source>
</evidence>
<dbReference type="InterPro" id="IPR028884">
    <property type="entry name" value="Trm82"/>
</dbReference>
<comment type="caution">
    <text evidence="10">The sequence shown here is derived from an EMBL/GenBank/DDBJ whole genome shotgun (WGS) entry which is preliminary data.</text>
</comment>
<dbReference type="SUPFAM" id="SSF50978">
    <property type="entry name" value="WD40 repeat-like"/>
    <property type="match status" value="1"/>
</dbReference>
<sequence>MLVAELNSALILTSGDTLLLPASNQLIKIPPPDVPPNLTKGQLQVLNKQDRTITSVTTSRDGKHIAVSTENKQIVVFDAAFRIVSNFIVNRAPSKILFTKSGDMLVADRTGDVYLYKREKTEPVLLLGHLSMILDMALSECEKYIITCDRDEKIRVSRFPNTYNIASFCLGHDEFVIRVVVIKGVLVSASGDGTVRVWDYVKGAQLCSIDTNLCVKDEKLLEEFSGVMDREKVDVTALPITDMQVVCDGDCLVVAVSLYSCRDVQLYRVELEGYNWTVLNSVEPVDALHKFYLSKNLYIFDSFKVSVYNLSNSALINSDKQMDEFYEKHKNVLKISENEITVLYKRKFDNVQEYLERKKLRLESGK</sequence>
<proteinExistence type="inferred from homology"/>
<evidence type="ECO:0000256" key="1">
    <source>
        <dbReference type="ARBA" id="ARBA00004123"/>
    </source>
</evidence>
<evidence type="ECO:0000256" key="8">
    <source>
        <dbReference type="HAMAP-Rule" id="MF_03056"/>
    </source>
</evidence>
<protein>
    <recommendedName>
        <fullName evidence="12">tRNA (guanine-N(7)-)-methyltransferase non-catalytic subunit wuho</fullName>
    </recommendedName>
</protein>
<feature type="repeat" description="WD" evidence="9">
    <location>
        <begin position="186"/>
        <end position="208"/>
    </location>
</feature>
<dbReference type="Proteomes" id="UP001168821">
    <property type="component" value="Unassembled WGS sequence"/>
</dbReference>
<evidence type="ECO:0000256" key="6">
    <source>
        <dbReference type="ARBA" id="ARBA00093337"/>
    </source>
</evidence>
<dbReference type="GO" id="GO:0005829">
    <property type="term" value="C:cytosol"/>
    <property type="evidence" value="ECO:0007669"/>
    <property type="project" value="TreeGrafter"/>
</dbReference>
<keyword evidence="5 8" id="KW-0539">Nucleus</keyword>
<dbReference type="InterPro" id="IPR036322">
    <property type="entry name" value="WD40_repeat_dom_sf"/>
</dbReference>
<evidence type="ECO:0000256" key="3">
    <source>
        <dbReference type="ARBA" id="ARBA00022694"/>
    </source>
</evidence>
<dbReference type="PANTHER" id="PTHR16288:SF0">
    <property type="entry name" value="TRNA (GUANINE-N(7)-)-METHYLTRANSFERASE NON-CATALYTIC SUBUNIT WDR4"/>
    <property type="match status" value="1"/>
</dbReference>
<keyword evidence="11" id="KW-1185">Reference proteome</keyword>
<keyword evidence="2 8" id="KW-0853">WD repeat</keyword>
<dbReference type="SMART" id="SM00320">
    <property type="entry name" value="WD40"/>
    <property type="match status" value="3"/>
</dbReference>
<evidence type="ECO:0000256" key="7">
    <source>
        <dbReference type="ARBA" id="ARBA00093542"/>
    </source>
</evidence>
<dbReference type="GO" id="GO:0106004">
    <property type="term" value="P:tRNA (guanine-N7)-methylation"/>
    <property type="evidence" value="ECO:0007669"/>
    <property type="project" value="UniProtKB-UniRule"/>
</dbReference>
<dbReference type="InterPro" id="IPR015943">
    <property type="entry name" value="WD40/YVTN_repeat-like_dom_sf"/>
</dbReference>
<dbReference type="GO" id="GO:0043527">
    <property type="term" value="C:tRNA methyltransferase complex"/>
    <property type="evidence" value="ECO:0007669"/>
    <property type="project" value="TreeGrafter"/>
</dbReference>
<reference evidence="10" key="1">
    <citation type="journal article" date="2023" name="G3 (Bethesda)">
        <title>Whole genome assemblies of Zophobas morio and Tenebrio molitor.</title>
        <authorList>
            <person name="Kaur S."/>
            <person name="Stinson S.A."/>
            <person name="diCenzo G.C."/>
        </authorList>
    </citation>
    <scope>NUCLEOTIDE SEQUENCE</scope>
    <source>
        <strain evidence="10">QUZm001</strain>
    </source>
</reference>
<evidence type="ECO:0000256" key="2">
    <source>
        <dbReference type="ARBA" id="ARBA00022574"/>
    </source>
</evidence>
<keyword evidence="3 8" id="KW-0819">tRNA processing</keyword>
<comment type="pathway">
    <text evidence="8">tRNA modification; N(7)-methylguanine-tRNA biosynthesis.</text>
</comment>
<evidence type="ECO:0000256" key="4">
    <source>
        <dbReference type="ARBA" id="ARBA00022737"/>
    </source>
</evidence>
<dbReference type="PROSITE" id="PS50082">
    <property type="entry name" value="WD_REPEATS_2"/>
    <property type="match status" value="1"/>
</dbReference>
<name>A0AA38IMV3_9CUCU</name>
<accession>A0AA38IMV3</accession>
<dbReference type="HAMAP" id="MF_03056">
    <property type="entry name" value="TRM82"/>
    <property type="match status" value="1"/>
</dbReference>
<comment type="subcellular location">
    <subcellularLocation>
        <location evidence="1 8">Nucleus</location>
    </subcellularLocation>
</comment>
<dbReference type="Gene3D" id="2.130.10.10">
    <property type="entry name" value="YVTN repeat-like/Quinoprotein amine dehydrogenase"/>
    <property type="match status" value="1"/>
</dbReference>
<evidence type="ECO:0000313" key="11">
    <source>
        <dbReference type="Proteomes" id="UP001168821"/>
    </source>
</evidence>
<dbReference type="GO" id="GO:0005634">
    <property type="term" value="C:nucleus"/>
    <property type="evidence" value="ECO:0007669"/>
    <property type="project" value="UniProtKB-SubCell"/>
</dbReference>
<gene>
    <name evidence="10" type="ORF">Zmor_004813</name>
</gene>
<evidence type="ECO:0008006" key="12">
    <source>
        <dbReference type="Google" id="ProtNLM"/>
    </source>
</evidence>
<dbReference type="EMBL" id="JALNTZ010000002">
    <property type="protein sequence ID" value="KAJ3660362.1"/>
    <property type="molecule type" value="Genomic_DNA"/>
</dbReference>
<dbReference type="Pfam" id="PF00400">
    <property type="entry name" value="WD40"/>
    <property type="match status" value="3"/>
</dbReference>
<comment type="function">
    <text evidence="8">Required for the formation of N(7)-methylguanine at position 46 (m7G46) in tRNA. In the complex, it is required to stabilize and induce conformational changes of the catalytic subunit.</text>
</comment>
<evidence type="ECO:0000313" key="10">
    <source>
        <dbReference type="EMBL" id="KAJ3660362.1"/>
    </source>
</evidence>
<dbReference type="AlphaFoldDB" id="A0AA38IMV3"/>
<organism evidence="10 11">
    <name type="scientific">Zophobas morio</name>
    <dbReference type="NCBI Taxonomy" id="2755281"/>
    <lineage>
        <taxon>Eukaryota</taxon>
        <taxon>Metazoa</taxon>
        <taxon>Ecdysozoa</taxon>
        <taxon>Arthropoda</taxon>
        <taxon>Hexapoda</taxon>
        <taxon>Insecta</taxon>
        <taxon>Pterygota</taxon>
        <taxon>Neoptera</taxon>
        <taxon>Endopterygota</taxon>
        <taxon>Coleoptera</taxon>
        <taxon>Polyphaga</taxon>
        <taxon>Cucujiformia</taxon>
        <taxon>Tenebrionidae</taxon>
        <taxon>Zophobas</taxon>
    </lineage>
</organism>